<dbReference type="Gene3D" id="2.130.10.10">
    <property type="entry name" value="YVTN repeat-like/Quinoprotein amine dehydrogenase"/>
    <property type="match status" value="1"/>
</dbReference>
<evidence type="ECO:0000256" key="2">
    <source>
        <dbReference type="ARBA" id="ARBA00022526"/>
    </source>
</evidence>
<dbReference type="InterPro" id="IPR011048">
    <property type="entry name" value="Haem_d1_sf"/>
</dbReference>
<dbReference type="GO" id="GO:0017057">
    <property type="term" value="F:6-phosphogluconolactonase activity"/>
    <property type="evidence" value="ECO:0007669"/>
    <property type="project" value="TreeGrafter"/>
</dbReference>
<dbReference type="PANTHER" id="PTHR30344">
    <property type="entry name" value="6-PHOSPHOGLUCONOLACTONASE-RELATED"/>
    <property type="match status" value="1"/>
</dbReference>
<dbReference type="Proteomes" id="UP000282759">
    <property type="component" value="Unassembled WGS sequence"/>
</dbReference>
<evidence type="ECO:0000256" key="1">
    <source>
        <dbReference type="ARBA" id="ARBA00005564"/>
    </source>
</evidence>
<keyword evidence="2" id="KW-0119">Carbohydrate metabolism</keyword>
<organism evidence="4 5">
    <name type="scientific">Mucilaginibacter limnophilus</name>
    <dbReference type="NCBI Taxonomy" id="1932778"/>
    <lineage>
        <taxon>Bacteria</taxon>
        <taxon>Pseudomonadati</taxon>
        <taxon>Bacteroidota</taxon>
        <taxon>Sphingobacteriia</taxon>
        <taxon>Sphingobacteriales</taxon>
        <taxon>Sphingobacteriaceae</taxon>
        <taxon>Mucilaginibacter</taxon>
    </lineage>
</organism>
<keyword evidence="3" id="KW-0732">Signal</keyword>
<dbReference type="InterPro" id="IPR019405">
    <property type="entry name" value="Lactonase_7-beta_prop"/>
</dbReference>
<dbReference type="OrthoDB" id="9790815at2"/>
<accession>A0A3S2VL32</accession>
<keyword evidence="2" id="KW-0313">Glucose metabolism</keyword>
<keyword evidence="5" id="KW-1185">Reference proteome</keyword>
<dbReference type="InterPro" id="IPR050282">
    <property type="entry name" value="Cycloisomerase_2"/>
</dbReference>
<evidence type="ECO:0000313" key="4">
    <source>
        <dbReference type="EMBL" id="RVT98527.1"/>
    </source>
</evidence>
<dbReference type="Pfam" id="PF10282">
    <property type="entry name" value="Lactonase"/>
    <property type="match status" value="1"/>
</dbReference>
<evidence type="ECO:0000256" key="3">
    <source>
        <dbReference type="SAM" id="SignalP"/>
    </source>
</evidence>
<dbReference type="FunFam" id="2.130.10.10:FF:000306">
    <property type="entry name" value="3-carboxymuconate cyclase"/>
    <property type="match status" value="1"/>
</dbReference>
<reference evidence="4 5" key="1">
    <citation type="submission" date="2019-01" db="EMBL/GenBank/DDBJ databases">
        <authorList>
            <person name="Chen W.-M."/>
        </authorList>
    </citation>
    <scope>NUCLEOTIDE SEQUENCE [LARGE SCALE GENOMIC DNA]</scope>
    <source>
        <strain evidence="4 5">YBJ-36</strain>
    </source>
</reference>
<feature type="chain" id="PRO_5018564639" evidence="3">
    <location>
        <begin position="19"/>
        <end position="381"/>
    </location>
</feature>
<comment type="similarity">
    <text evidence="1">Belongs to the cycloisomerase 2 family.</text>
</comment>
<dbReference type="GO" id="GO:0005829">
    <property type="term" value="C:cytosol"/>
    <property type="evidence" value="ECO:0007669"/>
    <property type="project" value="TreeGrafter"/>
</dbReference>
<feature type="signal peptide" evidence="3">
    <location>
        <begin position="1"/>
        <end position="18"/>
    </location>
</feature>
<dbReference type="InterPro" id="IPR015943">
    <property type="entry name" value="WD40/YVTN_repeat-like_dom_sf"/>
</dbReference>
<comment type="caution">
    <text evidence="4">The sequence shown here is derived from an EMBL/GenBank/DDBJ whole genome shotgun (WGS) entry which is preliminary data.</text>
</comment>
<gene>
    <name evidence="4" type="ORF">EOD41_17225</name>
</gene>
<proteinExistence type="inferred from homology"/>
<dbReference type="SUPFAM" id="SSF51004">
    <property type="entry name" value="C-terminal (heme d1) domain of cytochrome cd1-nitrite reductase"/>
    <property type="match status" value="1"/>
</dbReference>
<dbReference type="AlphaFoldDB" id="A0A3S2VL32"/>
<sequence>MKRVLLAIALLSPLLMLAQDKKKKGPKTFDLIVGAYTSEKSTGISVYRFYAETGRLAYLSQSDDIPNPSYLAIDKDNKFVYAVSETDDGQVYAYSFEPKNGQLTFINKQKSNGAAPCYISVDEDRKNLFVANYSSGSLAVLPVNENGSIQPASQMIQEKGSGINKERQEGPHVHTAFLSPDEKFVLYTDLGTDKIHVTKYKSGQKPPLTPAEPPFIKVAGGNGPRHLEFSLDKKHLYAVEEMSARVTVFDYNKGELKQIQEVTMLADGFTGKVGAADVHISPDGRFLYASNRGDANEIVIYSIDQGTGMLTFVHRFSTRGKTPRNFVIDPTGNYLLVAHQDSDTINVFKLDTNTGKPTAMVSSTTAGKPVCLKFANATEKD</sequence>
<dbReference type="EMBL" id="SACK01000008">
    <property type="protein sequence ID" value="RVT98527.1"/>
    <property type="molecule type" value="Genomic_DNA"/>
</dbReference>
<dbReference type="GO" id="GO:0006006">
    <property type="term" value="P:glucose metabolic process"/>
    <property type="evidence" value="ECO:0007669"/>
    <property type="project" value="UniProtKB-KW"/>
</dbReference>
<evidence type="ECO:0000313" key="5">
    <source>
        <dbReference type="Proteomes" id="UP000282759"/>
    </source>
</evidence>
<name>A0A3S2VL32_9SPHI</name>
<dbReference type="RefSeq" id="WP_127707208.1">
    <property type="nucleotide sequence ID" value="NZ_SACK01000008.1"/>
</dbReference>
<protein>
    <submittedName>
        <fullName evidence="4">Lactonase family protein</fullName>
    </submittedName>
</protein>
<dbReference type="PANTHER" id="PTHR30344:SF1">
    <property type="entry name" value="6-PHOSPHOGLUCONOLACTONASE"/>
    <property type="match status" value="1"/>
</dbReference>